<keyword evidence="2" id="KW-0547">Nucleotide-binding</keyword>
<evidence type="ECO:0000313" key="6">
    <source>
        <dbReference type="Proteomes" id="UP000266482"/>
    </source>
</evidence>
<keyword evidence="1" id="KW-0813">Transport</keyword>
<gene>
    <name evidence="5" type="ORF">D3P08_18680</name>
</gene>
<evidence type="ECO:0000256" key="2">
    <source>
        <dbReference type="ARBA" id="ARBA00022741"/>
    </source>
</evidence>
<dbReference type="PROSITE" id="PS50893">
    <property type="entry name" value="ABC_TRANSPORTER_2"/>
    <property type="match status" value="1"/>
</dbReference>
<reference evidence="5 6" key="1">
    <citation type="submission" date="2018-09" db="EMBL/GenBank/DDBJ databases">
        <title>Paenibacillus aracenensis nov. sp. isolated from a cave in southern Spain.</title>
        <authorList>
            <person name="Jurado V."/>
            <person name="Gutierrez-Patricio S."/>
            <person name="Gonzalez-Pimentel J.L."/>
            <person name="Miller A.Z."/>
            <person name="Laiz L."/>
            <person name="Saiz-Jimenez C."/>
        </authorList>
    </citation>
    <scope>NUCLEOTIDE SEQUENCE [LARGE SCALE GENOMIC DNA]</scope>
    <source>
        <strain evidence="5 6">DSM 22867</strain>
    </source>
</reference>
<dbReference type="OrthoDB" id="9791546at2"/>
<organism evidence="5 6">
    <name type="scientific">Paenibacillus nanensis</name>
    <dbReference type="NCBI Taxonomy" id="393251"/>
    <lineage>
        <taxon>Bacteria</taxon>
        <taxon>Bacillati</taxon>
        <taxon>Bacillota</taxon>
        <taxon>Bacilli</taxon>
        <taxon>Bacillales</taxon>
        <taxon>Paenibacillaceae</taxon>
        <taxon>Paenibacillus</taxon>
    </lineage>
</organism>
<dbReference type="InterPro" id="IPR015854">
    <property type="entry name" value="ABC_transpr_LolD-like"/>
</dbReference>
<keyword evidence="3 5" id="KW-0067">ATP-binding</keyword>
<dbReference type="Gene3D" id="3.40.50.300">
    <property type="entry name" value="P-loop containing nucleotide triphosphate hydrolases"/>
    <property type="match status" value="1"/>
</dbReference>
<dbReference type="InterPro" id="IPR003593">
    <property type="entry name" value="AAA+_ATPase"/>
</dbReference>
<dbReference type="AlphaFoldDB" id="A0A3A1UU82"/>
<name>A0A3A1UU82_9BACL</name>
<comment type="caution">
    <text evidence="5">The sequence shown here is derived from an EMBL/GenBank/DDBJ whole genome shotgun (WGS) entry which is preliminary data.</text>
</comment>
<dbReference type="InterPro" id="IPR017911">
    <property type="entry name" value="MacB-like_ATP-bd"/>
</dbReference>
<evidence type="ECO:0000259" key="4">
    <source>
        <dbReference type="PROSITE" id="PS50893"/>
    </source>
</evidence>
<dbReference type="InterPro" id="IPR003439">
    <property type="entry name" value="ABC_transporter-like_ATP-bd"/>
</dbReference>
<dbReference type="GO" id="GO:0005886">
    <property type="term" value="C:plasma membrane"/>
    <property type="evidence" value="ECO:0007669"/>
    <property type="project" value="TreeGrafter"/>
</dbReference>
<dbReference type="SUPFAM" id="SSF52540">
    <property type="entry name" value="P-loop containing nucleoside triphosphate hydrolases"/>
    <property type="match status" value="1"/>
</dbReference>
<dbReference type="PANTHER" id="PTHR24220:SF674">
    <property type="entry name" value="BACITRACIN EXPORT ATP-BINDING PROTEIN BCEA"/>
    <property type="match status" value="1"/>
</dbReference>
<dbReference type="Pfam" id="PF00005">
    <property type="entry name" value="ABC_tran"/>
    <property type="match status" value="1"/>
</dbReference>
<evidence type="ECO:0000256" key="1">
    <source>
        <dbReference type="ARBA" id="ARBA00022448"/>
    </source>
</evidence>
<dbReference type="FunFam" id="3.40.50.300:FF:000032">
    <property type="entry name" value="Export ABC transporter ATP-binding protein"/>
    <property type="match status" value="1"/>
</dbReference>
<proteinExistence type="predicted"/>
<dbReference type="SMART" id="SM00382">
    <property type="entry name" value="AAA"/>
    <property type="match status" value="1"/>
</dbReference>
<evidence type="ECO:0000313" key="5">
    <source>
        <dbReference type="EMBL" id="RIX50732.1"/>
    </source>
</evidence>
<dbReference type="CDD" id="cd03255">
    <property type="entry name" value="ABC_MJ0796_LolCDE_FtsE"/>
    <property type="match status" value="1"/>
</dbReference>
<evidence type="ECO:0000256" key="3">
    <source>
        <dbReference type="ARBA" id="ARBA00022840"/>
    </source>
</evidence>
<sequence>MNAMIRASQVTKTYGKTQVLKSIDLTINAGEFTAIMGPSGSGKSTLMNVLSTIDRLSGGEVWLDGQSLLDLDKKALRKFRQDRMGFIFQDYNLLDTLTVKENILLPLSLRGMKTQEMEDRLKPLVQSLHIEKILDQYPSEISGGQKQRTASARALITKPAVVFADEPTGALDSRSATELLEELSQLNKAFGATILMVTHDPYAASYCRRVIFLRDGSIVNELYAGEQSRKMFFDRILETQSLLGGAYR</sequence>
<dbReference type="Proteomes" id="UP000266482">
    <property type="component" value="Unassembled WGS sequence"/>
</dbReference>
<dbReference type="GO" id="GO:0016887">
    <property type="term" value="F:ATP hydrolysis activity"/>
    <property type="evidence" value="ECO:0007669"/>
    <property type="project" value="InterPro"/>
</dbReference>
<dbReference type="PANTHER" id="PTHR24220">
    <property type="entry name" value="IMPORT ATP-BINDING PROTEIN"/>
    <property type="match status" value="1"/>
</dbReference>
<dbReference type="EMBL" id="QXQA01000013">
    <property type="protein sequence ID" value="RIX50732.1"/>
    <property type="molecule type" value="Genomic_DNA"/>
</dbReference>
<dbReference type="GO" id="GO:0022857">
    <property type="term" value="F:transmembrane transporter activity"/>
    <property type="evidence" value="ECO:0007669"/>
    <property type="project" value="TreeGrafter"/>
</dbReference>
<dbReference type="GO" id="GO:0005524">
    <property type="term" value="F:ATP binding"/>
    <property type="evidence" value="ECO:0007669"/>
    <property type="project" value="UniProtKB-KW"/>
</dbReference>
<keyword evidence="6" id="KW-1185">Reference proteome</keyword>
<protein>
    <submittedName>
        <fullName evidence="5">ABC transporter ATP-binding protein</fullName>
    </submittedName>
</protein>
<dbReference type="RefSeq" id="WP_119601332.1">
    <property type="nucleotide sequence ID" value="NZ_QXQA01000013.1"/>
</dbReference>
<dbReference type="InterPro" id="IPR027417">
    <property type="entry name" value="P-loop_NTPase"/>
</dbReference>
<feature type="domain" description="ABC transporter" evidence="4">
    <location>
        <begin position="5"/>
        <end position="240"/>
    </location>
</feature>
<dbReference type="GO" id="GO:0098796">
    <property type="term" value="C:membrane protein complex"/>
    <property type="evidence" value="ECO:0007669"/>
    <property type="project" value="UniProtKB-ARBA"/>
</dbReference>
<accession>A0A3A1UU82</accession>